<evidence type="ECO:0000313" key="7">
    <source>
        <dbReference type="EMBL" id="BES99698.1"/>
    </source>
</evidence>
<evidence type="ECO:0000256" key="3">
    <source>
        <dbReference type="ARBA" id="ARBA00022801"/>
    </source>
</evidence>
<feature type="signal peptide" evidence="5">
    <location>
        <begin position="1"/>
        <end position="18"/>
    </location>
</feature>
<evidence type="ECO:0000256" key="1">
    <source>
        <dbReference type="ARBA" id="ARBA00005964"/>
    </source>
</evidence>
<feature type="domain" description="Carboxylesterase type B" evidence="6">
    <location>
        <begin position="20"/>
        <end position="503"/>
    </location>
</feature>
<keyword evidence="5" id="KW-0732">Signal</keyword>
<evidence type="ECO:0000313" key="8">
    <source>
        <dbReference type="Proteomes" id="UP001307889"/>
    </source>
</evidence>
<dbReference type="SUPFAM" id="SSF53474">
    <property type="entry name" value="alpha/beta-Hydrolases"/>
    <property type="match status" value="1"/>
</dbReference>
<dbReference type="EMBL" id="AP028918">
    <property type="protein sequence ID" value="BES99698.1"/>
    <property type="molecule type" value="Genomic_DNA"/>
</dbReference>
<dbReference type="EC" id="3.1.1.-" evidence="5"/>
<dbReference type="Gene3D" id="3.40.50.1820">
    <property type="entry name" value="alpha/beta hydrolase"/>
    <property type="match status" value="1"/>
</dbReference>
<name>A0ABN7B618_9HEMI</name>
<dbReference type="InterPro" id="IPR029058">
    <property type="entry name" value="AB_hydrolase_fold"/>
</dbReference>
<reference evidence="7 8" key="1">
    <citation type="submission" date="2023-09" db="EMBL/GenBank/DDBJ databases">
        <title>Nesidiocoris tenuis whole genome shotgun sequence.</title>
        <authorList>
            <person name="Shibata T."/>
            <person name="Shimoda M."/>
            <person name="Kobayashi T."/>
            <person name="Uehara T."/>
        </authorList>
    </citation>
    <scope>NUCLEOTIDE SEQUENCE [LARGE SCALE GENOMIC DNA]</scope>
    <source>
        <strain evidence="7 8">Japan</strain>
    </source>
</reference>
<dbReference type="InterPro" id="IPR050309">
    <property type="entry name" value="Type-B_Carboxylest/Lipase"/>
</dbReference>
<organism evidence="7 8">
    <name type="scientific">Nesidiocoris tenuis</name>
    <dbReference type="NCBI Taxonomy" id="355587"/>
    <lineage>
        <taxon>Eukaryota</taxon>
        <taxon>Metazoa</taxon>
        <taxon>Ecdysozoa</taxon>
        <taxon>Arthropoda</taxon>
        <taxon>Hexapoda</taxon>
        <taxon>Insecta</taxon>
        <taxon>Pterygota</taxon>
        <taxon>Neoptera</taxon>
        <taxon>Paraneoptera</taxon>
        <taxon>Hemiptera</taxon>
        <taxon>Heteroptera</taxon>
        <taxon>Panheteroptera</taxon>
        <taxon>Cimicomorpha</taxon>
        <taxon>Miridae</taxon>
        <taxon>Dicyphina</taxon>
        <taxon>Nesidiocoris</taxon>
    </lineage>
</organism>
<keyword evidence="4" id="KW-0325">Glycoprotein</keyword>
<evidence type="ECO:0000256" key="2">
    <source>
        <dbReference type="ARBA" id="ARBA00022487"/>
    </source>
</evidence>
<gene>
    <name evidence="7" type="ORF">NTJ_12515</name>
</gene>
<sequence length="529" mass="58555">MLAIFGICCAIILPAISAGPIVETPLGKYEGWERPSRSGRVYQAWTGIPFAQPPVGKLRFKAPLPIGKHDGVMDATKEVKQCVLFSGEGDEDCLQLKVFRPKLENTEKLPVLAWVHGGGFTTGQPGPRDVADYIMDEDVILVAISYRLNGFGFLTFGDKVVPGNFGLKDQAMALVWVKENIASFGGDPESITVFGESAGAASTHYLLKSPLTENIVSRAVSDSGTINHVWSIKDSTVAKNISLQVAASLNCLRETSEETLRCLQEDRSASDLAKAFGAISSPDLLTPQFTPVIEPEDAEGAFATEDLSIKPSNKPWITSCTNGEFVLFWNVLQGVSKEVLARFEKDMPNQLATLVSSHNNDTANLSDRVQILNDFYFNPFRDEDFSVKYAKMFMDSSFVFAAVANLINHQGPKWMLHFEHKGESSSSPFPVAGHAEEMFYYFNFRNVFPGVPPKQNPQDLAVSKRLIKYLVNFAKYGNPTPPGSAVEWPQFRTHEMLRMTTDRDFVSDEAFFIPFADVVSIWGYAIGWK</sequence>
<protein>
    <recommendedName>
        <fullName evidence="5">Carboxylic ester hydrolase</fullName>
        <ecNumber evidence="5">3.1.1.-</ecNumber>
    </recommendedName>
</protein>
<dbReference type="PROSITE" id="PS00122">
    <property type="entry name" value="CARBOXYLESTERASE_B_1"/>
    <property type="match status" value="1"/>
</dbReference>
<keyword evidence="3 5" id="KW-0378">Hydrolase</keyword>
<dbReference type="InterPro" id="IPR019826">
    <property type="entry name" value="Carboxylesterase_B_AS"/>
</dbReference>
<keyword evidence="8" id="KW-1185">Reference proteome</keyword>
<feature type="chain" id="PRO_5045002867" description="Carboxylic ester hydrolase" evidence="5">
    <location>
        <begin position="19"/>
        <end position="529"/>
    </location>
</feature>
<comment type="similarity">
    <text evidence="1 5">Belongs to the type-B carboxylesterase/lipase family.</text>
</comment>
<dbReference type="Proteomes" id="UP001307889">
    <property type="component" value="Chromosome 10"/>
</dbReference>
<dbReference type="Pfam" id="PF00135">
    <property type="entry name" value="COesterase"/>
    <property type="match status" value="1"/>
</dbReference>
<keyword evidence="2" id="KW-0719">Serine esterase</keyword>
<evidence type="ECO:0000256" key="4">
    <source>
        <dbReference type="ARBA" id="ARBA00023180"/>
    </source>
</evidence>
<evidence type="ECO:0000256" key="5">
    <source>
        <dbReference type="RuleBase" id="RU361235"/>
    </source>
</evidence>
<dbReference type="InterPro" id="IPR002018">
    <property type="entry name" value="CarbesteraseB"/>
</dbReference>
<proteinExistence type="inferred from homology"/>
<dbReference type="PANTHER" id="PTHR11559">
    <property type="entry name" value="CARBOXYLESTERASE"/>
    <property type="match status" value="1"/>
</dbReference>
<accession>A0ABN7B618</accession>
<evidence type="ECO:0000259" key="6">
    <source>
        <dbReference type="Pfam" id="PF00135"/>
    </source>
</evidence>